<keyword evidence="3" id="KW-1185">Reference proteome</keyword>
<keyword evidence="1" id="KW-0812">Transmembrane</keyword>
<gene>
    <name evidence="2" type="ORF">GGQ55_003312</name>
</gene>
<feature type="transmembrane region" description="Helical" evidence="1">
    <location>
        <begin position="12"/>
        <end position="35"/>
    </location>
</feature>
<comment type="caution">
    <text evidence="2">The sequence shown here is derived from an EMBL/GenBank/DDBJ whole genome shotgun (WGS) entry which is preliminary data.</text>
</comment>
<protein>
    <submittedName>
        <fullName evidence="2">Uncharacterized protein</fullName>
    </submittedName>
</protein>
<accession>A0A853CGG7</accession>
<dbReference type="AlphaFoldDB" id="A0A853CGG7"/>
<evidence type="ECO:0000313" key="2">
    <source>
        <dbReference type="EMBL" id="NYJ07034.1"/>
    </source>
</evidence>
<organism evidence="2 3">
    <name type="scientific">Petropleomorpha daqingensis</name>
    <dbReference type="NCBI Taxonomy" id="2026353"/>
    <lineage>
        <taxon>Bacteria</taxon>
        <taxon>Bacillati</taxon>
        <taxon>Actinomycetota</taxon>
        <taxon>Actinomycetes</taxon>
        <taxon>Geodermatophilales</taxon>
        <taxon>Geodermatophilaceae</taxon>
        <taxon>Petropleomorpha</taxon>
    </lineage>
</organism>
<proteinExistence type="predicted"/>
<keyword evidence="1" id="KW-1133">Transmembrane helix</keyword>
<keyword evidence="1" id="KW-0472">Membrane</keyword>
<reference evidence="2 3" key="1">
    <citation type="submission" date="2020-07" db="EMBL/GenBank/DDBJ databases">
        <title>Sequencing the genomes of 1000 actinobacteria strains.</title>
        <authorList>
            <person name="Klenk H.-P."/>
        </authorList>
    </citation>
    <scope>NUCLEOTIDE SEQUENCE [LARGE SCALE GENOMIC DNA]</scope>
    <source>
        <strain evidence="2 3">DSM 104001</strain>
    </source>
</reference>
<dbReference type="EMBL" id="JACBZT010000001">
    <property type="protein sequence ID" value="NYJ07034.1"/>
    <property type="molecule type" value="Genomic_DNA"/>
</dbReference>
<dbReference type="Proteomes" id="UP000541969">
    <property type="component" value="Unassembled WGS sequence"/>
</dbReference>
<dbReference type="RefSeq" id="WP_179718571.1">
    <property type="nucleotide sequence ID" value="NZ_JACBZT010000001.1"/>
</dbReference>
<sequence>MPEPVITSQNVVPLAKLAVGGLCVMSLLGVTAYSINKTGSAEALSGMAPVFTAVFTAFIGPPAVLG</sequence>
<name>A0A853CGG7_9ACTN</name>
<evidence type="ECO:0000313" key="3">
    <source>
        <dbReference type="Proteomes" id="UP000541969"/>
    </source>
</evidence>
<evidence type="ECO:0000256" key="1">
    <source>
        <dbReference type="SAM" id="Phobius"/>
    </source>
</evidence>
<feature type="transmembrane region" description="Helical" evidence="1">
    <location>
        <begin position="47"/>
        <end position="65"/>
    </location>
</feature>